<dbReference type="Proteomes" id="UP001497382">
    <property type="component" value="Unassembled WGS sequence"/>
</dbReference>
<comment type="caution">
    <text evidence="1">The sequence shown here is derived from an EMBL/GenBank/DDBJ whole genome shotgun (WGS) entry which is preliminary data.</text>
</comment>
<dbReference type="EMBL" id="CAXIEN010000206">
    <property type="protein sequence ID" value="CAL1286585.1"/>
    <property type="molecule type" value="Genomic_DNA"/>
</dbReference>
<evidence type="ECO:0000313" key="1">
    <source>
        <dbReference type="EMBL" id="CAL1286585.1"/>
    </source>
</evidence>
<evidence type="ECO:0000313" key="2">
    <source>
        <dbReference type="Proteomes" id="UP001497382"/>
    </source>
</evidence>
<organism evidence="1 2">
    <name type="scientific">Larinioides sclopetarius</name>
    <dbReference type="NCBI Taxonomy" id="280406"/>
    <lineage>
        <taxon>Eukaryota</taxon>
        <taxon>Metazoa</taxon>
        <taxon>Ecdysozoa</taxon>
        <taxon>Arthropoda</taxon>
        <taxon>Chelicerata</taxon>
        <taxon>Arachnida</taxon>
        <taxon>Araneae</taxon>
        <taxon>Araneomorphae</taxon>
        <taxon>Entelegynae</taxon>
        <taxon>Araneoidea</taxon>
        <taxon>Araneidae</taxon>
        <taxon>Larinioides</taxon>
    </lineage>
</organism>
<protein>
    <submittedName>
        <fullName evidence="1">Uncharacterized protein</fullName>
    </submittedName>
</protein>
<keyword evidence="2" id="KW-1185">Reference proteome</keyword>
<sequence>MKINQKGQFGPFHLSRSTTAKLSAKCELDNLNVGAFQHCFYSVSFGPAYFGTTPLRYNQQKKRCYLKKMTRNIDL</sequence>
<accession>A0AAV2ARD1</accession>
<dbReference type="AlphaFoldDB" id="A0AAV2ARD1"/>
<proteinExistence type="predicted"/>
<name>A0AAV2ARD1_9ARAC</name>
<reference evidence="1 2" key="1">
    <citation type="submission" date="2024-04" db="EMBL/GenBank/DDBJ databases">
        <authorList>
            <person name="Rising A."/>
            <person name="Reimegard J."/>
            <person name="Sonavane S."/>
            <person name="Akerstrom W."/>
            <person name="Nylinder S."/>
            <person name="Hedman E."/>
            <person name="Kallberg Y."/>
        </authorList>
    </citation>
    <scope>NUCLEOTIDE SEQUENCE [LARGE SCALE GENOMIC DNA]</scope>
</reference>
<gene>
    <name evidence="1" type="ORF">LARSCL_LOCUS14332</name>
</gene>